<dbReference type="SMART" id="SM00167">
    <property type="entry name" value="VPS9"/>
    <property type="match status" value="1"/>
</dbReference>
<dbReference type="PANTHER" id="PTHR23101">
    <property type="entry name" value="RAB GDP/GTP EXCHANGE FACTOR"/>
    <property type="match status" value="1"/>
</dbReference>
<dbReference type="GO" id="GO:0005829">
    <property type="term" value="C:cytosol"/>
    <property type="evidence" value="ECO:0000318"/>
    <property type="project" value="GO_Central"/>
</dbReference>
<evidence type="ECO:0000259" key="2">
    <source>
        <dbReference type="PROSITE" id="PS51205"/>
    </source>
</evidence>
<dbReference type="Gene3D" id="1.20.1050.80">
    <property type="entry name" value="VPS9 domain"/>
    <property type="match status" value="1"/>
</dbReference>
<feature type="compositionally biased region" description="Basic and acidic residues" evidence="1">
    <location>
        <begin position="408"/>
        <end position="418"/>
    </location>
</feature>
<name>A0A0K9PHP0_ZOSMR</name>
<dbReference type="InterPro" id="IPR037191">
    <property type="entry name" value="VPS9_dom_sf"/>
</dbReference>
<dbReference type="OrthoDB" id="300289at2759"/>
<dbReference type="Proteomes" id="UP000036987">
    <property type="component" value="Unassembled WGS sequence"/>
</dbReference>
<feature type="region of interest" description="Disordered" evidence="1">
    <location>
        <begin position="281"/>
        <end position="317"/>
    </location>
</feature>
<dbReference type="PANTHER" id="PTHR23101:SF25">
    <property type="entry name" value="GTPASE-ACTIVATING PROTEIN AND VPS9 DOMAIN-CONTAINING PROTEIN 1"/>
    <property type="match status" value="1"/>
</dbReference>
<evidence type="ECO:0000313" key="4">
    <source>
        <dbReference type="Proteomes" id="UP000036987"/>
    </source>
</evidence>
<dbReference type="Pfam" id="PF02204">
    <property type="entry name" value="VPS9"/>
    <property type="match status" value="1"/>
</dbReference>
<feature type="compositionally biased region" description="Basic and acidic residues" evidence="1">
    <location>
        <begin position="498"/>
        <end position="513"/>
    </location>
</feature>
<protein>
    <submittedName>
        <fullName evidence="3">Putative Guanine nucleotide exchange factor Vps9</fullName>
    </submittedName>
</protein>
<dbReference type="InterPro" id="IPR003123">
    <property type="entry name" value="VPS9"/>
</dbReference>
<organism evidence="3 4">
    <name type="scientific">Zostera marina</name>
    <name type="common">Eelgrass</name>
    <dbReference type="NCBI Taxonomy" id="29655"/>
    <lineage>
        <taxon>Eukaryota</taxon>
        <taxon>Viridiplantae</taxon>
        <taxon>Streptophyta</taxon>
        <taxon>Embryophyta</taxon>
        <taxon>Tracheophyta</taxon>
        <taxon>Spermatophyta</taxon>
        <taxon>Magnoliopsida</taxon>
        <taxon>Liliopsida</taxon>
        <taxon>Zosteraceae</taxon>
        <taxon>Zostera</taxon>
    </lineage>
</organism>
<dbReference type="EMBL" id="LFYR01000889">
    <property type="protein sequence ID" value="KMZ67747.1"/>
    <property type="molecule type" value="Genomic_DNA"/>
</dbReference>
<feature type="compositionally biased region" description="Polar residues" evidence="1">
    <location>
        <begin position="434"/>
        <end position="446"/>
    </location>
</feature>
<dbReference type="GO" id="GO:0031267">
    <property type="term" value="F:small GTPase binding"/>
    <property type="evidence" value="ECO:0000318"/>
    <property type="project" value="GO_Central"/>
</dbReference>
<feature type="compositionally biased region" description="Basic and acidic residues" evidence="1">
    <location>
        <begin position="289"/>
        <end position="317"/>
    </location>
</feature>
<dbReference type="InterPro" id="IPR041545">
    <property type="entry name" value="DUF5601"/>
</dbReference>
<dbReference type="PROSITE" id="PS51205">
    <property type="entry name" value="VPS9"/>
    <property type="match status" value="1"/>
</dbReference>
<reference evidence="4" key="1">
    <citation type="journal article" date="2016" name="Nature">
        <title>The genome of the seagrass Zostera marina reveals angiosperm adaptation to the sea.</title>
        <authorList>
            <person name="Olsen J.L."/>
            <person name="Rouze P."/>
            <person name="Verhelst B."/>
            <person name="Lin Y.-C."/>
            <person name="Bayer T."/>
            <person name="Collen J."/>
            <person name="Dattolo E."/>
            <person name="De Paoli E."/>
            <person name="Dittami S."/>
            <person name="Maumus F."/>
            <person name="Michel G."/>
            <person name="Kersting A."/>
            <person name="Lauritano C."/>
            <person name="Lohaus R."/>
            <person name="Toepel M."/>
            <person name="Tonon T."/>
            <person name="Vanneste K."/>
            <person name="Amirebrahimi M."/>
            <person name="Brakel J."/>
            <person name="Bostroem C."/>
            <person name="Chovatia M."/>
            <person name="Grimwood J."/>
            <person name="Jenkins J.W."/>
            <person name="Jueterbock A."/>
            <person name="Mraz A."/>
            <person name="Stam W.T."/>
            <person name="Tice H."/>
            <person name="Bornberg-Bauer E."/>
            <person name="Green P.J."/>
            <person name="Pearson G.A."/>
            <person name="Procaccini G."/>
            <person name="Duarte C.M."/>
            <person name="Schmutz J."/>
            <person name="Reusch T.B.H."/>
            <person name="Van de Peer Y."/>
        </authorList>
    </citation>
    <scope>NUCLEOTIDE SEQUENCE [LARGE SCALE GENOMIC DNA]</scope>
    <source>
        <strain evidence="4">cv. Finnish</strain>
    </source>
</reference>
<sequence>MEGGVGGAVSSPASTPLTWNDFLDRMRQPSAVNFVKSIKSFIESFTTKVRNTEEDSASVQQFLFNMVEAFRAHPLWAGCSEEELESAGEGLEKYVMTKLFNHAFASNPDERKHDEELSEKMALVQQFIRPENLDIKPTFQNETSWLLAQKELQKINMYKAPRDKLVCILNCCKVINNLLLNASLSTSENHPGADEFLPVLIYVTIKANPPQLYSNLLYIQRYRRESHLVSEPAYYFTNIFSAESFIWNINAKTLSIDELEFQNNMESARALLPGISTNTDSITATSQTTHHDVKTERIKSKESQASENRKKLDGKVSDTAKSESVSVLETKGANDLLKEEELRKYFSEYQFLYASAGDLTVKDVENLLDNYKQLVLKYVSFLKGIGAFNPSFPSSLTEKSAETSNTREPNDVKESDRDSDKFDVFCKAVEDSISESPSDQTDQTMESNDHHEFPDADGNSSVNTWTEDSGMLGFNLSPTRVEEILNSDTIGNSITNISKDHGSLDSDSEKTQRSNEAAVP</sequence>
<accession>A0A0K9PHP0</accession>
<gene>
    <name evidence="3" type="ORF">ZOSMA_25G01380</name>
</gene>
<dbReference type="Pfam" id="PF18151">
    <property type="entry name" value="DUF5601"/>
    <property type="match status" value="1"/>
</dbReference>
<proteinExistence type="predicted"/>
<dbReference type="GO" id="GO:0030139">
    <property type="term" value="C:endocytic vesicle"/>
    <property type="evidence" value="ECO:0000318"/>
    <property type="project" value="GO_Central"/>
</dbReference>
<evidence type="ECO:0000256" key="1">
    <source>
        <dbReference type="SAM" id="MobiDB-lite"/>
    </source>
</evidence>
<keyword evidence="4" id="KW-1185">Reference proteome</keyword>
<dbReference type="GO" id="GO:0005085">
    <property type="term" value="F:guanyl-nucleotide exchange factor activity"/>
    <property type="evidence" value="ECO:0000318"/>
    <property type="project" value="GO_Central"/>
</dbReference>
<dbReference type="OMA" id="WENANDA"/>
<dbReference type="AlphaFoldDB" id="A0A0K9PHP0"/>
<dbReference type="GO" id="GO:0016192">
    <property type="term" value="P:vesicle-mediated transport"/>
    <property type="evidence" value="ECO:0007669"/>
    <property type="project" value="InterPro"/>
</dbReference>
<evidence type="ECO:0000313" key="3">
    <source>
        <dbReference type="EMBL" id="KMZ67747.1"/>
    </source>
</evidence>
<feature type="domain" description="VPS9" evidence="2">
    <location>
        <begin position="111"/>
        <end position="255"/>
    </location>
</feature>
<feature type="region of interest" description="Disordered" evidence="1">
    <location>
        <begin position="393"/>
        <end position="418"/>
    </location>
</feature>
<dbReference type="Gene3D" id="1.10.246.120">
    <property type="match status" value="1"/>
</dbReference>
<dbReference type="SUPFAM" id="SSF109993">
    <property type="entry name" value="VPS9 domain"/>
    <property type="match status" value="1"/>
</dbReference>
<feature type="compositionally biased region" description="Polar residues" evidence="1">
    <location>
        <begin position="393"/>
        <end position="407"/>
    </location>
</feature>
<comment type="caution">
    <text evidence="3">The sequence shown here is derived from an EMBL/GenBank/DDBJ whole genome shotgun (WGS) entry which is preliminary data.</text>
</comment>
<dbReference type="STRING" id="29655.A0A0K9PHP0"/>
<dbReference type="FunFam" id="1.20.1050.80:FF:000007">
    <property type="entry name" value="Vacuolar protein sorting-associated protein 9A"/>
    <property type="match status" value="1"/>
</dbReference>
<feature type="region of interest" description="Disordered" evidence="1">
    <location>
        <begin position="431"/>
        <end position="466"/>
    </location>
</feature>
<dbReference type="InterPro" id="IPR045046">
    <property type="entry name" value="Vps9-like"/>
</dbReference>
<feature type="region of interest" description="Disordered" evidence="1">
    <location>
        <begin position="495"/>
        <end position="520"/>
    </location>
</feature>